<dbReference type="SUPFAM" id="SSF53383">
    <property type="entry name" value="PLP-dependent transferases"/>
    <property type="match status" value="1"/>
</dbReference>
<comment type="caution">
    <text evidence="1">The sequence shown here is derived from an EMBL/GenBank/DDBJ whole genome shotgun (WGS) entry which is preliminary data.</text>
</comment>
<dbReference type="PANTHER" id="PTHR30244:SF34">
    <property type="entry name" value="DTDP-4-AMINO-4,6-DIDEOXYGALACTOSE TRANSAMINASE"/>
    <property type="match status" value="1"/>
</dbReference>
<dbReference type="PANTHER" id="PTHR30244">
    <property type="entry name" value="TRANSAMINASE"/>
    <property type="match status" value="1"/>
</dbReference>
<dbReference type="Proteomes" id="UP000323166">
    <property type="component" value="Unassembled WGS sequence"/>
</dbReference>
<organism evidence="1 2">
    <name type="scientific">Desulfallas thermosapovorans DSM 6562</name>
    <dbReference type="NCBI Taxonomy" id="1121431"/>
    <lineage>
        <taxon>Bacteria</taxon>
        <taxon>Bacillati</taxon>
        <taxon>Bacillota</taxon>
        <taxon>Clostridia</taxon>
        <taxon>Eubacteriales</taxon>
        <taxon>Desulfallaceae</taxon>
        <taxon>Desulfallas</taxon>
    </lineage>
</organism>
<dbReference type="Gene3D" id="3.40.640.10">
    <property type="entry name" value="Type I PLP-dependent aspartate aminotransferase-like (Major domain)"/>
    <property type="match status" value="1"/>
</dbReference>
<protein>
    <recommendedName>
        <fullName evidence="3">DegT/DnrJ/EryC1/StrS aminotransferase family protein</fullName>
    </recommendedName>
</protein>
<dbReference type="InterPro" id="IPR015421">
    <property type="entry name" value="PyrdxlP-dep_Trfase_major"/>
</dbReference>
<evidence type="ECO:0008006" key="3">
    <source>
        <dbReference type="Google" id="ProtNLM"/>
    </source>
</evidence>
<proteinExistence type="predicted"/>
<reference evidence="1 2" key="1">
    <citation type="submission" date="2019-07" db="EMBL/GenBank/DDBJ databases">
        <title>Genomic Encyclopedia of Type Strains, Phase I: the one thousand microbial genomes (KMG-I) project.</title>
        <authorList>
            <person name="Kyrpides N."/>
        </authorList>
    </citation>
    <scope>NUCLEOTIDE SEQUENCE [LARGE SCALE GENOMIC DNA]</scope>
    <source>
        <strain evidence="1 2">DSM 6562</strain>
    </source>
</reference>
<dbReference type="AlphaFoldDB" id="A0A5S4ZN90"/>
<dbReference type="EMBL" id="VNHM01000029">
    <property type="protein sequence ID" value="TYO92285.1"/>
    <property type="molecule type" value="Genomic_DNA"/>
</dbReference>
<dbReference type="GO" id="GO:0030170">
    <property type="term" value="F:pyridoxal phosphate binding"/>
    <property type="evidence" value="ECO:0007669"/>
    <property type="project" value="TreeGrafter"/>
</dbReference>
<evidence type="ECO:0000313" key="1">
    <source>
        <dbReference type="EMBL" id="TYO92285.1"/>
    </source>
</evidence>
<gene>
    <name evidence="1" type="ORF">LX24_02914</name>
</gene>
<accession>A0A5S4ZN90</accession>
<name>A0A5S4ZN90_9FIRM</name>
<dbReference type="Pfam" id="PF01041">
    <property type="entry name" value="DegT_DnrJ_EryC1"/>
    <property type="match status" value="1"/>
</dbReference>
<dbReference type="InterPro" id="IPR000653">
    <property type="entry name" value="DegT/StrS_aminotransferase"/>
</dbReference>
<sequence length="111" mass="11848">MALANGTVVLELALYALGIGPGDEVIVTSRTFIASASCAVMRGATPVMADVDPVSQNITAETIAKCVTPRTRAIIAVHLAGWPCDMYPSLNWPGQRGFLLSRIVPRLMEHL</sequence>
<dbReference type="InterPro" id="IPR015424">
    <property type="entry name" value="PyrdxlP-dep_Trfase"/>
</dbReference>
<dbReference type="GO" id="GO:0008483">
    <property type="term" value="F:transaminase activity"/>
    <property type="evidence" value="ECO:0007669"/>
    <property type="project" value="TreeGrafter"/>
</dbReference>
<dbReference type="GO" id="GO:0000271">
    <property type="term" value="P:polysaccharide biosynthetic process"/>
    <property type="evidence" value="ECO:0007669"/>
    <property type="project" value="TreeGrafter"/>
</dbReference>
<evidence type="ECO:0000313" key="2">
    <source>
        <dbReference type="Proteomes" id="UP000323166"/>
    </source>
</evidence>
<dbReference type="RefSeq" id="WP_279233237.1">
    <property type="nucleotide sequence ID" value="NZ_VNHM01000029.1"/>
</dbReference>
<keyword evidence="2" id="KW-1185">Reference proteome</keyword>